<dbReference type="Gene3D" id="1.20.1250.20">
    <property type="entry name" value="MFS general substrate transporter like domains"/>
    <property type="match status" value="3"/>
</dbReference>
<reference evidence="7" key="2">
    <citation type="submission" date="2013-04" db="UniProtKB">
        <authorList>
            <consortium name="EnsemblPlants"/>
        </authorList>
    </citation>
    <scope>IDENTIFICATION</scope>
</reference>
<feature type="transmembrane region" description="Helical" evidence="6">
    <location>
        <begin position="78"/>
        <end position="102"/>
    </location>
</feature>
<feature type="transmembrane region" description="Helical" evidence="6">
    <location>
        <begin position="42"/>
        <end position="66"/>
    </location>
</feature>
<evidence type="ECO:0000256" key="5">
    <source>
        <dbReference type="ARBA" id="ARBA00023136"/>
    </source>
</evidence>
<dbReference type="GO" id="GO:0016020">
    <property type="term" value="C:membrane"/>
    <property type="evidence" value="ECO:0007669"/>
    <property type="project" value="UniProtKB-SubCell"/>
</dbReference>
<evidence type="ECO:0000256" key="6">
    <source>
        <dbReference type="SAM" id="Phobius"/>
    </source>
</evidence>
<dbReference type="Pfam" id="PF00854">
    <property type="entry name" value="PTR2"/>
    <property type="match status" value="1"/>
</dbReference>
<dbReference type="EnsemblPlants" id="OB05G20530.1">
    <property type="protein sequence ID" value="OB05G20530.1"/>
    <property type="gene ID" value="OB05G20530"/>
</dbReference>
<accession>J3M629</accession>
<proteinExistence type="inferred from homology"/>
<dbReference type="PANTHER" id="PTHR11654">
    <property type="entry name" value="OLIGOPEPTIDE TRANSPORTER-RELATED"/>
    <property type="match status" value="1"/>
</dbReference>
<feature type="transmembrane region" description="Helical" evidence="6">
    <location>
        <begin position="244"/>
        <end position="266"/>
    </location>
</feature>
<evidence type="ECO:0000313" key="8">
    <source>
        <dbReference type="Proteomes" id="UP000006038"/>
    </source>
</evidence>
<feature type="transmembrane region" description="Helical" evidence="6">
    <location>
        <begin position="212"/>
        <end position="232"/>
    </location>
</feature>
<protein>
    <submittedName>
        <fullName evidence="7">Uncharacterized protein</fullName>
    </submittedName>
</protein>
<dbReference type="SUPFAM" id="SSF103473">
    <property type="entry name" value="MFS general substrate transporter"/>
    <property type="match status" value="1"/>
</dbReference>
<dbReference type="HOGENOM" id="CLU_009313_4_3_1"/>
<evidence type="ECO:0000256" key="3">
    <source>
        <dbReference type="ARBA" id="ARBA00022692"/>
    </source>
</evidence>
<dbReference type="Gramene" id="OB05G20530.1">
    <property type="protein sequence ID" value="OB05G20530.1"/>
    <property type="gene ID" value="OB05G20530"/>
</dbReference>
<evidence type="ECO:0000256" key="1">
    <source>
        <dbReference type="ARBA" id="ARBA00004141"/>
    </source>
</evidence>
<dbReference type="AlphaFoldDB" id="J3M629"/>
<keyword evidence="5 6" id="KW-0472">Membrane</keyword>
<evidence type="ECO:0000256" key="4">
    <source>
        <dbReference type="ARBA" id="ARBA00022989"/>
    </source>
</evidence>
<sequence length="383" mass="41204">MGSMEESRQVHRSSAGWMAVDGEALRHPTAGRKKGGWVTFPFMAVTMAGLGLATAGATGNLVVYLVKEYHVPSVDAAQISTVVLGCLSVAPVAGAIVADAFFGCYPVVAVAMAFSVLGSPFTGIARVIIAAARKRKVNVAASGELKFYHGRRMASEDDDNFPPSNSFRFLNRAAVIPDGDVNPADGEAARPWRVCTVQQVEDLKAVLRILPLWSSSIILSVSIGVQINFSVLEALVMDRALGRFTVPAASFFVSSLFAVVVFLGLIDRAILPLWRRLTGGHVPTPLQRIGAGHALTVVTLYYQEFPPSLKNTATGMVAMIIALGFYLSTALVDVVRSATAWLPDNMNASRLENLYWLLAVLVAVNFAYYLTCAKLYKYQNAGK</sequence>
<reference evidence="7" key="1">
    <citation type="journal article" date="2013" name="Nat. Commun.">
        <title>Whole-genome sequencing of Oryza brachyantha reveals mechanisms underlying Oryza genome evolution.</title>
        <authorList>
            <person name="Chen J."/>
            <person name="Huang Q."/>
            <person name="Gao D."/>
            <person name="Wang J."/>
            <person name="Lang Y."/>
            <person name="Liu T."/>
            <person name="Li B."/>
            <person name="Bai Z."/>
            <person name="Luis Goicoechea J."/>
            <person name="Liang C."/>
            <person name="Chen C."/>
            <person name="Zhang W."/>
            <person name="Sun S."/>
            <person name="Liao Y."/>
            <person name="Zhang X."/>
            <person name="Yang L."/>
            <person name="Song C."/>
            <person name="Wang M."/>
            <person name="Shi J."/>
            <person name="Liu G."/>
            <person name="Liu J."/>
            <person name="Zhou H."/>
            <person name="Zhou W."/>
            <person name="Yu Q."/>
            <person name="An N."/>
            <person name="Chen Y."/>
            <person name="Cai Q."/>
            <person name="Wang B."/>
            <person name="Liu B."/>
            <person name="Min J."/>
            <person name="Huang Y."/>
            <person name="Wu H."/>
            <person name="Li Z."/>
            <person name="Zhang Y."/>
            <person name="Yin Y."/>
            <person name="Song W."/>
            <person name="Jiang J."/>
            <person name="Jackson S.A."/>
            <person name="Wing R.A."/>
            <person name="Wang J."/>
            <person name="Chen M."/>
        </authorList>
    </citation>
    <scope>NUCLEOTIDE SEQUENCE [LARGE SCALE GENOMIC DNA]</scope>
    <source>
        <strain evidence="7">cv. IRGC 101232</strain>
    </source>
</reference>
<evidence type="ECO:0000313" key="7">
    <source>
        <dbReference type="EnsemblPlants" id="OB05G20530.1"/>
    </source>
</evidence>
<dbReference type="Proteomes" id="UP000006038">
    <property type="component" value="Chromosome 5"/>
</dbReference>
<organism evidence="7">
    <name type="scientific">Oryza brachyantha</name>
    <name type="common">malo sina</name>
    <dbReference type="NCBI Taxonomy" id="4533"/>
    <lineage>
        <taxon>Eukaryota</taxon>
        <taxon>Viridiplantae</taxon>
        <taxon>Streptophyta</taxon>
        <taxon>Embryophyta</taxon>
        <taxon>Tracheophyta</taxon>
        <taxon>Spermatophyta</taxon>
        <taxon>Magnoliopsida</taxon>
        <taxon>Liliopsida</taxon>
        <taxon>Poales</taxon>
        <taxon>Poaceae</taxon>
        <taxon>BOP clade</taxon>
        <taxon>Oryzoideae</taxon>
        <taxon>Oryzeae</taxon>
        <taxon>Oryzinae</taxon>
        <taxon>Oryza</taxon>
    </lineage>
</organism>
<dbReference type="InterPro" id="IPR036259">
    <property type="entry name" value="MFS_trans_sf"/>
</dbReference>
<feature type="transmembrane region" description="Helical" evidence="6">
    <location>
        <begin position="108"/>
        <end position="129"/>
    </location>
</feature>
<dbReference type="OMA" id="FLVCAWF"/>
<keyword evidence="8" id="KW-1185">Reference proteome</keyword>
<comment type="similarity">
    <text evidence="2">Belongs to the major facilitator superfamily. Proton-dependent oligopeptide transporter (POT/PTR) (TC 2.A.17) family.</text>
</comment>
<dbReference type="GO" id="GO:0022857">
    <property type="term" value="F:transmembrane transporter activity"/>
    <property type="evidence" value="ECO:0007669"/>
    <property type="project" value="InterPro"/>
</dbReference>
<dbReference type="InterPro" id="IPR000109">
    <property type="entry name" value="POT_fam"/>
</dbReference>
<name>J3M629_ORYBR</name>
<feature type="transmembrane region" description="Helical" evidence="6">
    <location>
        <begin position="313"/>
        <end position="334"/>
    </location>
</feature>
<keyword evidence="4 6" id="KW-1133">Transmembrane helix</keyword>
<comment type="subcellular location">
    <subcellularLocation>
        <location evidence="1">Membrane</location>
        <topology evidence="1">Multi-pass membrane protein</topology>
    </subcellularLocation>
</comment>
<feature type="transmembrane region" description="Helical" evidence="6">
    <location>
        <begin position="354"/>
        <end position="376"/>
    </location>
</feature>
<dbReference type="eggNOG" id="KOG1237">
    <property type="taxonomic scope" value="Eukaryota"/>
</dbReference>
<keyword evidence="3 6" id="KW-0812">Transmembrane</keyword>
<evidence type="ECO:0000256" key="2">
    <source>
        <dbReference type="ARBA" id="ARBA00005982"/>
    </source>
</evidence>